<dbReference type="AlphaFoldDB" id="A0A9D4HZY2"/>
<reference evidence="1" key="1">
    <citation type="journal article" date="2019" name="bioRxiv">
        <title>The Genome of the Zebra Mussel, Dreissena polymorpha: A Resource for Invasive Species Research.</title>
        <authorList>
            <person name="McCartney M.A."/>
            <person name="Auch B."/>
            <person name="Kono T."/>
            <person name="Mallez S."/>
            <person name="Zhang Y."/>
            <person name="Obille A."/>
            <person name="Becker A."/>
            <person name="Abrahante J.E."/>
            <person name="Garbe J."/>
            <person name="Badalamenti J.P."/>
            <person name="Herman A."/>
            <person name="Mangelson H."/>
            <person name="Liachko I."/>
            <person name="Sullivan S."/>
            <person name="Sone E.D."/>
            <person name="Koren S."/>
            <person name="Silverstein K.A.T."/>
            <person name="Beckman K.B."/>
            <person name="Gohl D.M."/>
        </authorList>
    </citation>
    <scope>NUCLEOTIDE SEQUENCE</scope>
    <source>
        <strain evidence="1">Duluth1</strain>
        <tissue evidence="1">Whole animal</tissue>
    </source>
</reference>
<keyword evidence="2" id="KW-1185">Reference proteome</keyword>
<name>A0A9D4HZY2_DREPO</name>
<accession>A0A9D4HZY2</accession>
<organism evidence="1 2">
    <name type="scientific">Dreissena polymorpha</name>
    <name type="common">Zebra mussel</name>
    <name type="synonym">Mytilus polymorpha</name>
    <dbReference type="NCBI Taxonomy" id="45954"/>
    <lineage>
        <taxon>Eukaryota</taxon>
        <taxon>Metazoa</taxon>
        <taxon>Spiralia</taxon>
        <taxon>Lophotrochozoa</taxon>
        <taxon>Mollusca</taxon>
        <taxon>Bivalvia</taxon>
        <taxon>Autobranchia</taxon>
        <taxon>Heteroconchia</taxon>
        <taxon>Euheterodonta</taxon>
        <taxon>Imparidentia</taxon>
        <taxon>Neoheterodontei</taxon>
        <taxon>Myida</taxon>
        <taxon>Dreissenoidea</taxon>
        <taxon>Dreissenidae</taxon>
        <taxon>Dreissena</taxon>
    </lineage>
</organism>
<proteinExistence type="predicted"/>
<dbReference type="Proteomes" id="UP000828390">
    <property type="component" value="Unassembled WGS sequence"/>
</dbReference>
<sequence length="128" mass="14481">MTVVLLIIGNVSCEPWKYTSSCFGSDVCAKYALDCPVDGQVIVLGQLLYGFKSNAECIQGISDCVRQNTTACCQYDSLDKFSNFTETNRCVDTLFLVNKYEFDNTYYEVYIISDKMEIPTAFIHRCVL</sequence>
<gene>
    <name evidence="1" type="ORF">DPMN_045704</name>
</gene>
<evidence type="ECO:0000313" key="1">
    <source>
        <dbReference type="EMBL" id="KAH3739058.1"/>
    </source>
</evidence>
<reference evidence="1" key="2">
    <citation type="submission" date="2020-11" db="EMBL/GenBank/DDBJ databases">
        <authorList>
            <person name="McCartney M.A."/>
            <person name="Auch B."/>
            <person name="Kono T."/>
            <person name="Mallez S."/>
            <person name="Becker A."/>
            <person name="Gohl D.M."/>
            <person name="Silverstein K.A.T."/>
            <person name="Koren S."/>
            <person name="Bechman K.B."/>
            <person name="Herman A."/>
            <person name="Abrahante J.E."/>
            <person name="Garbe J."/>
        </authorList>
    </citation>
    <scope>NUCLEOTIDE SEQUENCE</scope>
    <source>
        <strain evidence="1">Duluth1</strain>
        <tissue evidence="1">Whole animal</tissue>
    </source>
</reference>
<dbReference type="EMBL" id="JAIWYP010000011">
    <property type="protein sequence ID" value="KAH3739058.1"/>
    <property type="molecule type" value="Genomic_DNA"/>
</dbReference>
<comment type="caution">
    <text evidence="1">The sequence shown here is derived from an EMBL/GenBank/DDBJ whole genome shotgun (WGS) entry which is preliminary data.</text>
</comment>
<evidence type="ECO:0000313" key="2">
    <source>
        <dbReference type="Proteomes" id="UP000828390"/>
    </source>
</evidence>
<protein>
    <submittedName>
        <fullName evidence="1">Uncharacterized protein</fullName>
    </submittedName>
</protein>